<dbReference type="Proteomes" id="UP000287533">
    <property type="component" value="Unassembled WGS sequence"/>
</dbReference>
<dbReference type="PANTHER" id="PTHR43053">
    <property type="entry name" value="GLYCOSIDASE FAMILY 31"/>
    <property type="match status" value="1"/>
</dbReference>
<evidence type="ECO:0000313" key="3">
    <source>
        <dbReference type="EMBL" id="RSX53526.1"/>
    </source>
</evidence>
<keyword evidence="2" id="KW-0326">Glycosidase</keyword>
<evidence type="ECO:0000313" key="4">
    <source>
        <dbReference type="Proteomes" id="UP000287533"/>
    </source>
</evidence>
<organism evidence="3 4">
    <name type="scientific">Bifidobacterium goeldii</name>
    <dbReference type="NCBI Taxonomy" id="2306975"/>
    <lineage>
        <taxon>Bacteria</taxon>
        <taxon>Bacillati</taxon>
        <taxon>Actinomycetota</taxon>
        <taxon>Actinomycetes</taxon>
        <taxon>Bifidobacteriales</taxon>
        <taxon>Bifidobacteriaceae</taxon>
        <taxon>Bifidobacterium</taxon>
    </lineage>
</organism>
<comment type="caution">
    <text evidence="3">The sequence shown here is derived from an EMBL/GenBank/DDBJ whole genome shotgun (WGS) entry which is preliminary data.</text>
</comment>
<dbReference type="CDD" id="cd14791">
    <property type="entry name" value="GH36"/>
    <property type="match status" value="1"/>
</dbReference>
<evidence type="ECO:0000256" key="1">
    <source>
        <dbReference type="ARBA" id="ARBA00022801"/>
    </source>
</evidence>
<dbReference type="RefSeq" id="WP_125980145.1">
    <property type="nucleotide sequence ID" value="NZ_QXGL01000002.1"/>
</dbReference>
<accession>A0A430FL03</accession>
<dbReference type="EMBL" id="QXGL01000002">
    <property type="protein sequence ID" value="RSX53526.1"/>
    <property type="molecule type" value="Genomic_DNA"/>
</dbReference>
<dbReference type="Gene3D" id="3.20.20.70">
    <property type="entry name" value="Aldolase class I"/>
    <property type="match status" value="1"/>
</dbReference>
<dbReference type="SUPFAM" id="SSF51445">
    <property type="entry name" value="(Trans)glycosidases"/>
    <property type="match status" value="1"/>
</dbReference>
<dbReference type="Pfam" id="PF02065">
    <property type="entry name" value="Melibiase"/>
    <property type="match status" value="1"/>
</dbReference>
<dbReference type="InterPro" id="IPR038417">
    <property type="entry name" value="Alpga-gal_N_sf"/>
</dbReference>
<dbReference type="PANTHER" id="PTHR43053:SF3">
    <property type="entry name" value="ALPHA-GALACTOSIDASE C-RELATED"/>
    <property type="match status" value="1"/>
</dbReference>
<dbReference type="InterPro" id="IPR013785">
    <property type="entry name" value="Aldolase_TIM"/>
</dbReference>
<dbReference type="InterPro" id="IPR050985">
    <property type="entry name" value="Alpha-glycosidase_related"/>
</dbReference>
<dbReference type="InterPro" id="IPR017853">
    <property type="entry name" value="GH"/>
</dbReference>
<protein>
    <submittedName>
        <fullName evidence="3">Alpha-galactosidase</fullName>
    </submittedName>
</protein>
<dbReference type="Gene3D" id="2.70.98.60">
    <property type="entry name" value="alpha-galactosidase from lactobacil brevis"/>
    <property type="match status" value="1"/>
</dbReference>
<sequence length="752" mass="82405">MTELTWGNKAVTLTIAYDEEHPACLAGVRVSGDVAGQAVCAQLPYHIPMVDIMASGRGTGHAICNNRLVQTSIGASLRVRETSQLHDQTGDHLTIISHDVDETLEVKQEFLLPTDCAVVQVTATVTNLSETPLVLESVVPLALSFGVPSADSARALADGGAQPGVHGWSLLQCRNDWLAEGRWTWAAVRDLCPEVGPKLKHRDQQGSYKVIGDSTFSTGASSPIGMLRSEDRGMAWMFQIEHNGAWIWEIGEDLRDGYFALSGPDWRHHGWTKVLDAGEWFTSVPVSVTLSDSFDAAAAAMTHYRRALHDPVSDIARPKLIFNDYMNTLNGDPTEAKLEPLIRGAAQVGAEVFCIDAGWYDDTGDWWPSVGAWEPSATRFPSGLKHTIDIIRENGMIPGLWMEPEVVGVLSPVAHELPDDAFFLHRGARVAEQQRYHLDFRNPLVIEHMNTIVDRLINEYGIGYFKFDYNIMPGPGTDAGSDGPGDGLLEHNRAYLRWIHDLHVRHPELQLESCSSGGMRTDFAQSRRFELLSTSDQEDFRIYPTIASAAPFTMLPEQAGNWAYPEHGMDAERFAFALTNSLLGHFFLSGYVNTFEPWQIDMVARAIATYCDVVRPIQTAAVPFWPTGLPGWRDPVVTLGLHGADADVITLWARGGESQRLELRVPESVQCKAYGDDARSNAQLLFPVFGDGDDTAGAGSGVATDADGAVSAGAVPSDSRIADWHWSWNADSATLTVDTPAGDLSARTFIIR</sequence>
<dbReference type="InterPro" id="IPR002252">
    <property type="entry name" value="Glyco_hydro_36"/>
</dbReference>
<keyword evidence="4" id="KW-1185">Reference proteome</keyword>
<proteinExistence type="predicted"/>
<dbReference type="GO" id="GO:0004557">
    <property type="term" value="F:alpha-galactosidase activity"/>
    <property type="evidence" value="ECO:0007669"/>
    <property type="project" value="InterPro"/>
</dbReference>
<reference evidence="3 4" key="1">
    <citation type="submission" date="2018-09" db="EMBL/GenBank/DDBJ databases">
        <title>Characterization of the phylogenetic diversity of five novel species belonging to the genus Bifidobacterium.</title>
        <authorList>
            <person name="Lugli G.A."/>
            <person name="Duranti S."/>
            <person name="Milani C."/>
        </authorList>
    </citation>
    <scope>NUCLEOTIDE SEQUENCE [LARGE SCALE GENOMIC DNA]</scope>
    <source>
        <strain evidence="3 4">2034B</strain>
    </source>
</reference>
<name>A0A430FL03_9BIFI</name>
<dbReference type="OrthoDB" id="9758822at2"/>
<dbReference type="PRINTS" id="PR00743">
    <property type="entry name" value="GLHYDRLASE36"/>
</dbReference>
<keyword evidence="1" id="KW-0378">Hydrolase</keyword>
<gene>
    <name evidence="3" type="ORF">D2E25_0849</name>
</gene>
<evidence type="ECO:0000256" key="2">
    <source>
        <dbReference type="ARBA" id="ARBA00023295"/>
    </source>
</evidence>
<dbReference type="AlphaFoldDB" id="A0A430FL03"/>
<dbReference type="GO" id="GO:0016052">
    <property type="term" value="P:carbohydrate catabolic process"/>
    <property type="evidence" value="ECO:0007669"/>
    <property type="project" value="InterPro"/>
</dbReference>